<protein>
    <submittedName>
        <fullName evidence="1">Uncharacterized protein</fullName>
    </submittedName>
</protein>
<reference evidence="1 2" key="2">
    <citation type="journal article" date="2022" name="Mol. Ecol. Resour.">
        <title>The genomes of chicory, endive, great burdock and yacon provide insights into Asteraceae paleo-polyploidization history and plant inulin production.</title>
        <authorList>
            <person name="Fan W."/>
            <person name="Wang S."/>
            <person name="Wang H."/>
            <person name="Wang A."/>
            <person name="Jiang F."/>
            <person name="Liu H."/>
            <person name="Zhao H."/>
            <person name="Xu D."/>
            <person name="Zhang Y."/>
        </authorList>
    </citation>
    <scope>NUCLEOTIDE SEQUENCE [LARGE SCALE GENOMIC DNA]</scope>
    <source>
        <strain evidence="2">cv. Yunnan</strain>
        <tissue evidence="1">Leaves</tissue>
    </source>
</reference>
<reference evidence="2" key="1">
    <citation type="journal article" date="2022" name="Mol. Ecol. Resour.">
        <title>The genomes of chicory, endive, great burdock and yacon provide insights into Asteraceae palaeo-polyploidization history and plant inulin production.</title>
        <authorList>
            <person name="Fan W."/>
            <person name="Wang S."/>
            <person name="Wang H."/>
            <person name="Wang A."/>
            <person name="Jiang F."/>
            <person name="Liu H."/>
            <person name="Zhao H."/>
            <person name="Xu D."/>
            <person name="Zhang Y."/>
        </authorList>
    </citation>
    <scope>NUCLEOTIDE SEQUENCE [LARGE SCALE GENOMIC DNA]</scope>
    <source>
        <strain evidence="2">cv. Yunnan</strain>
    </source>
</reference>
<gene>
    <name evidence="1" type="ORF">L1987_84715</name>
</gene>
<dbReference type="EMBL" id="CM042046">
    <property type="protein sequence ID" value="KAI3675131.1"/>
    <property type="molecule type" value="Genomic_DNA"/>
</dbReference>
<accession>A0ACB8XV27</accession>
<proteinExistence type="predicted"/>
<evidence type="ECO:0000313" key="2">
    <source>
        <dbReference type="Proteomes" id="UP001056120"/>
    </source>
</evidence>
<evidence type="ECO:0000313" key="1">
    <source>
        <dbReference type="EMBL" id="KAI3675131.1"/>
    </source>
</evidence>
<sequence>MSTPPNSPASQDVQEHDVPTVPLPESRRRRLNPINTTIGHDEPIHVRVRGNTQEWDWYPDRIRNWICEEEVPPLLTTDIASSSSSSVRALPPLQYPYEQVIDAFVARMDREIRNMRDAAGEITSILQREMVMNQRITKLTADLAATDTAHENLADGCVDMEDRLNIAEWNLDILHTRIEQVDARLAAVKAAGVTPEDVSEDAPAGDQDEDDDAASDVTSVGSDI</sequence>
<comment type="caution">
    <text evidence="1">The sequence shown here is derived from an EMBL/GenBank/DDBJ whole genome shotgun (WGS) entry which is preliminary data.</text>
</comment>
<organism evidence="1 2">
    <name type="scientific">Smallanthus sonchifolius</name>
    <dbReference type="NCBI Taxonomy" id="185202"/>
    <lineage>
        <taxon>Eukaryota</taxon>
        <taxon>Viridiplantae</taxon>
        <taxon>Streptophyta</taxon>
        <taxon>Embryophyta</taxon>
        <taxon>Tracheophyta</taxon>
        <taxon>Spermatophyta</taxon>
        <taxon>Magnoliopsida</taxon>
        <taxon>eudicotyledons</taxon>
        <taxon>Gunneridae</taxon>
        <taxon>Pentapetalae</taxon>
        <taxon>asterids</taxon>
        <taxon>campanulids</taxon>
        <taxon>Asterales</taxon>
        <taxon>Asteraceae</taxon>
        <taxon>Asteroideae</taxon>
        <taxon>Heliantheae alliance</taxon>
        <taxon>Millerieae</taxon>
        <taxon>Smallanthus</taxon>
    </lineage>
</organism>
<name>A0ACB8XV27_9ASTR</name>
<dbReference type="Proteomes" id="UP001056120">
    <property type="component" value="Linkage Group LG29"/>
</dbReference>
<keyword evidence="2" id="KW-1185">Reference proteome</keyword>